<dbReference type="Proteomes" id="UP000199603">
    <property type="component" value="Unassembled WGS sequence"/>
</dbReference>
<dbReference type="STRING" id="265719.SAMN04488509_10156"/>
<dbReference type="RefSeq" id="WP_091237492.1">
    <property type="nucleotide sequence ID" value="NZ_FNAG01000001.1"/>
</dbReference>
<sequence length="266" mass="29511">MSEASLQAQLQKLESRRPELALQTIFLPAAQRDRIALWYALQDEIEEACFELSEPFIAQTKLGWWAEELERGARGEGRHPLVQAFFDLPAARAADASLWRALPLSALDLVERELAPGSVEQALTALRPLASAFDQLERALFGGDSAESMIAIELLLRRQQRAAIGHHAQARLPRNLLARHGLAPAHLAEPDKRAPRAAFTRDFAEELRALQPSMRSRSARPRALQTAVLVWQLERLVRHGEPAAPRGFGLMLALWRAARGSAPLPG</sequence>
<dbReference type="EMBL" id="FNAG01000001">
    <property type="protein sequence ID" value="SDD07153.1"/>
    <property type="molecule type" value="Genomic_DNA"/>
</dbReference>
<dbReference type="Pfam" id="PF00494">
    <property type="entry name" value="SQS_PSY"/>
    <property type="match status" value="1"/>
</dbReference>
<evidence type="ECO:0000313" key="2">
    <source>
        <dbReference type="Proteomes" id="UP000199603"/>
    </source>
</evidence>
<dbReference type="AlphaFoldDB" id="A0A1G6RRX4"/>
<reference evidence="1 2" key="1">
    <citation type="submission" date="2016-10" db="EMBL/GenBank/DDBJ databases">
        <authorList>
            <person name="de Groot N.N."/>
        </authorList>
    </citation>
    <scope>NUCLEOTIDE SEQUENCE [LARGE SCALE GENOMIC DNA]</scope>
    <source>
        <strain evidence="1 2">DSM 16957</strain>
    </source>
</reference>
<dbReference type="OrthoDB" id="5959054at2"/>
<name>A0A1G6RRX4_9GAMM</name>
<dbReference type="SUPFAM" id="SSF48576">
    <property type="entry name" value="Terpenoid synthases"/>
    <property type="match status" value="1"/>
</dbReference>
<dbReference type="InterPro" id="IPR002060">
    <property type="entry name" value="Squ/phyt_synthse"/>
</dbReference>
<protein>
    <submittedName>
        <fullName evidence="1">Farnesyl-diphosphate farnesyltransferase</fullName>
    </submittedName>
</protein>
<organism evidence="1 2">
    <name type="scientific">Aquimonas voraii</name>
    <dbReference type="NCBI Taxonomy" id="265719"/>
    <lineage>
        <taxon>Bacteria</taxon>
        <taxon>Pseudomonadati</taxon>
        <taxon>Pseudomonadota</taxon>
        <taxon>Gammaproteobacteria</taxon>
        <taxon>Lysobacterales</taxon>
        <taxon>Lysobacteraceae</taxon>
        <taxon>Aquimonas</taxon>
    </lineage>
</organism>
<dbReference type="InterPro" id="IPR008949">
    <property type="entry name" value="Isoprenoid_synthase_dom_sf"/>
</dbReference>
<keyword evidence="2" id="KW-1185">Reference proteome</keyword>
<dbReference type="Gene3D" id="1.10.600.10">
    <property type="entry name" value="Farnesyl Diphosphate Synthase"/>
    <property type="match status" value="1"/>
</dbReference>
<dbReference type="GO" id="GO:0016740">
    <property type="term" value="F:transferase activity"/>
    <property type="evidence" value="ECO:0007669"/>
    <property type="project" value="UniProtKB-KW"/>
</dbReference>
<gene>
    <name evidence="1" type="ORF">SAMN04488509_10156</name>
</gene>
<evidence type="ECO:0000313" key="1">
    <source>
        <dbReference type="EMBL" id="SDD07153.1"/>
    </source>
</evidence>
<keyword evidence="1" id="KW-0808">Transferase</keyword>
<accession>A0A1G6RRX4</accession>
<proteinExistence type="predicted"/>